<evidence type="ECO:0000256" key="2">
    <source>
        <dbReference type="ARBA" id="ARBA00022448"/>
    </source>
</evidence>
<keyword evidence="2" id="KW-0813">Transport</keyword>
<comment type="caution">
    <text evidence="4">The sequence shown here is derived from an EMBL/GenBank/DDBJ whole genome shotgun (WGS) entry which is preliminary data.</text>
</comment>
<dbReference type="Gene3D" id="3.40.190.170">
    <property type="entry name" value="Bacterial extracellular solute-binding protein, family 7"/>
    <property type="match status" value="1"/>
</dbReference>
<dbReference type="GO" id="GO:0055085">
    <property type="term" value="P:transmembrane transport"/>
    <property type="evidence" value="ECO:0007669"/>
    <property type="project" value="InterPro"/>
</dbReference>
<protein>
    <submittedName>
        <fullName evidence="4">Sialic acid-binding periplasmic protein SiaP</fullName>
    </submittedName>
</protein>
<name>A0A644VWA1_9ZZZZ</name>
<comment type="similarity">
    <text evidence="1">Belongs to the bacterial solute-binding protein 7 family.</text>
</comment>
<evidence type="ECO:0000313" key="4">
    <source>
        <dbReference type="EMBL" id="MPL95547.1"/>
    </source>
</evidence>
<dbReference type="PANTHER" id="PTHR33376">
    <property type="match status" value="1"/>
</dbReference>
<dbReference type="InterPro" id="IPR018389">
    <property type="entry name" value="DctP_fam"/>
</dbReference>
<gene>
    <name evidence="4" type="primary">siaP_2</name>
    <name evidence="4" type="ORF">SDC9_41718</name>
</gene>
<accession>A0A644VWA1</accession>
<evidence type="ECO:0000256" key="1">
    <source>
        <dbReference type="ARBA" id="ARBA00009023"/>
    </source>
</evidence>
<dbReference type="Pfam" id="PF03480">
    <property type="entry name" value="DctP"/>
    <property type="match status" value="1"/>
</dbReference>
<dbReference type="CDD" id="cd13603">
    <property type="entry name" value="PBP2_TRAP_Siap_TeaA_like"/>
    <property type="match status" value="1"/>
</dbReference>
<organism evidence="4">
    <name type="scientific">bioreactor metagenome</name>
    <dbReference type="NCBI Taxonomy" id="1076179"/>
    <lineage>
        <taxon>unclassified sequences</taxon>
        <taxon>metagenomes</taxon>
        <taxon>ecological metagenomes</taxon>
    </lineage>
</organism>
<keyword evidence="3" id="KW-0732">Signal</keyword>
<evidence type="ECO:0000256" key="3">
    <source>
        <dbReference type="ARBA" id="ARBA00022729"/>
    </source>
</evidence>
<sequence length="336" mass="37052">MKRMLVMVLIALAMISGLFAAGSAEQKTQAQQEKTITLATGDAIGTLRNRAGEYFKAELEKHPELNLKVNHVQGAVLGTANQILDQVVEGSVHLFGNDIAWIVPYDADFQPISFGFMYRDVDHMNAYFKSSTFLDLADKVASSSGLRIIAPVPMASRMFFSVKPLNTVADFKGLKVRAPGLEMFVKSYEAYGASPTTVAWNEIFLALKTKLVEAAHGPVADVIANKWHLAAPYITRTEDMYAANAWYVNEAFWDGLSTEQRKGIEEALDATNAWSFNESKVSEQSLIDQMVAEGAVYNASFADREKLRTQAIEAVKKLEASGKWSLGLVDRIQAIK</sequence>
<proteinExistence type="inferred from homology"/>
<dbReference type="EMBL" id="VSSQ01000472">
    <property type="protein sequence ID" value="MPL95547.1"/>
    <property type="molecule type" value="Genomic_DNA"/>
</dbReference>
<dbReference type="AlphaFoldDB" id="A0A644VWA1"/>
<dbReference type="PANTHER" id="PTHR33376:SF7">
    <property type="entry name" value="C4-DICARBOXYLATE-BINDING PROTEIN DCTB"/>
    <property type="match status" value="1"/>
</dbReference>
<dbReference type="NCBIfam" id="NF037995">
    <property type="entry name" value="TRAP_S1"/>
    <property type="match status" value="1"/>
</dbReference>
<dbReference type="InterPro" id="IPR038404">
    <property type="entry name" value="TRAP_DctP_sf"/>
</dbReference>
<reference evidence="4" key="1">
    <citation type="submission" date="2019-08" db="EMBL/GenBank/DDBJ databases">
        <authorList>
            <person name="Kucharzyk K."/>
            <person name="Murdoch R.W."/>
            <person name="Higgins S."/>
            <person name="Loffler F."/>
        </authorList>
    </citation>
    <scope>NUCLEOTIDE SEQUENCE</scope>
</reference>